<reference evidence="1 2" key="1">
    <citation type="journal article" date="2006" name="Science">
        <title>The genome of black cottonwood, Populus trichocarpa (Torr. &amp; Gray).</title>
        <authorList>
            <person name="Tuskan G.A."/>
            <person name="Difazio S."/>
            <person name="Jansson S."/>
            <person name="Bohlmann J."/>
            <person name="Grigoriev I."/>
            <person name="Hellsten U."/>
            <person name="Putnam N."/>
            <person name="Ralph S."/>
            <person name="Rombauts S."/>
            <person name="Salamov A."/>
            <person name="Schein J."/>
            <person name="Sterck L."/>
            <person name="Aerts A."/>
            <person name="Bhalerao R.R."/>
            <person name="Bhalerao R.P."/>
            <person name="Blaudez D."/>
            <person name="Boerjan W."/>
            <person name="Brun A."/>
            <person name="Brunner A."/>
            <person name="Busov V."/>
            <person name="Campbell M."/>
            <person name="Carlson J."/>
            <person name="Chalot M."/>
            <person name="Chapman J."/>
            <person name="Chen G.L."/>
            <person name="Cooper D."/>
            <person name="Coutinho P.M."/>
            <person name="Couturier J."/>
            <person name="Covert S."/>
            <person name="Cronk Q."/>
            <person name="Cunningham R."/>
            <person name="Davis J."/>
            <person name="Degroeve S."/>
            <person name="Dejardin A."/>
            <person name="Depamphilis C."/>
            <person name="Detter J."/>
            <person name="Dirks B."/>
            <person name="Dubchak I."/>
            <person name="Duplessis S."/>
            <person name="Ehlting J."/>
            <person name="Ellis B."/>
            <person name="Gendler K."/>
            <person name="Goodstein D."/>
            <person name="Gribskov M."/>
            <person name="Grimwood J."/>
            <person name="Groover A."/>
            <person name="Gunter L."/>
            <person name="Hamberger B."/>
            <person name="Heinze B."/>
            <person name="Helariutta Y."/>
            <person name="Henrissat B."/>
            <person name="Holligan D."/>
            <person name="Holt R."/>
            <person name="Huang W."/>
            <person name="Islam-Faridi N."/>
            <person name="Jones S."/>
            <person name="Jones-Rhoades M."/>
            <person name="Jorgensen R."/>
            <person name="Joshi C."/>
            <person name="Kangasjarvi J."/>
            <person name="Karlsson J."/>
            <person name="Kelleher C."/>
            <person name="Kirkpatrick R."/>
            <person name="Kirst M."/>
            <person name="Kohler A."/>
            <person name="Kalluri U."/>
            <person name="Larimer F."/>
            <person name="Leebens-Mack J."/>
            <person name="Leple J.C."/>
            <person name="Locascio P."/>
            <person name="Lou Y."/>
            <person name="Lucas S."/>
            <person name="Martin F."/>
            <person name="Montanini B."/>
            <person name="Napoli C."/>
            <person name="Nelson D.R."/>
            <person name="Nelson C."/>
            <person name="Nieminen K."/>
            <person name="Nilsson O."/>
            <person name="Pereda V."/>
            <person name="Peter G."/>
            <person name="Philippe R."/>
            <person name="Pilate G."/>
            <person name="Poliakov A."/>
            <person name="Razumovskaya J."/>
            <person name="Richardson P."/>
            <person name="Rinaldi C."/>
            <person name="Ritland K."/>
            <person name="Rouze P."/>
            <person name="Ryaboy D."/>
            <person name="Schmutz J."/>
            <person name="Schrader J."/>
            <person name="Segerman B."/>
            <person name="Shin H."/>
            <person name="Siddiqui A."/>
            <person name="Sterky F."/>
            <person name="Terry A."/>
            <person name="Tsai C.J."/>
            <person name="Uberbacher E."/>
            <person name="Unneberg P."/>
            <person name="Vahala J."/>
            <person name="Wall K."/>
            <person name="Wessler S."/>
            <person name="Yang G."/>
            <person name="Yin T."/>
            <person name="Douglas C."/>
            <person name="Marra M."/>
            <person name="Sandberg G."/>
            <person name="Van de Peer Y."/>
            <person name="Rokhsar D."/>
        </authorList>
    </citation>
    <scope>NUCLEOTIDE SEQUENCE [LARGE SCALE GENOMIC DNA]</scope>
    <source>
        <strain evidence="2">cv. Nisqually</strain>
    </source>
</reference>
<accession>A0A2K1Z3P9</accession>
<evidence type="ECO:0000313" key="2">
    <source>
        <dbReference type="Proteomes" id="UP000006729"/>
    </source>
</evidence>
<dbReference type="InParanoid" id="A0A2K1Z3P9"/>
<dbReference type="EMBL" id="CM009298">
    <property type="protein sequence ID" value="PNT19901.1"/>
    <property type="molecule type" value="Genomic_DNA"/>
</dbReference>
<sequence>MRSRIYHKLMMMSYKSSREDSRRHVMVEKQREAVIIRKRDITTIEKQGWVSLRKVKNVSTNFMAICWSNSLPFWRSFYQQKQYARPYRRIRAKPSGLGPSLFTKLFF</sequence>
<dbReference type="AlphaFoldDB" id="A0A2K1Z3P9"/>
<proteinExistence type="predicted"/>
<evidence type="ECO:0000313" key="1">
    <source>
        <dbReference type="EMBL" id="PNT19901.1"/>
    </source>
</evidence>
<keyword evidence="2" id="KW-1185">Reference proteome</keyword>
<organism evidence="1 2">
    <name type="scientific">Populus trichocarpa</name>
    <name type="common">Western balsam poplar</name>
    <name type="synonym">Populus balsamifera subsp. trichocarpa</name>
    <dbReference type="NCBI Taxonomy" id="3694"/>
    <lineage>
        <taxon>Eukaryota</taxon>
        <taxon>Viridiplantae</taxon>
        <taxon>Streptophyta</taxon>
        <taxon>Embryophyta</taxon>
        <taxon>Tracheophyta</taxon>
        <taxon>Spermatophyta</taxon>
        <taxon>Magnoliopsida</taxon>
        <taxon>eudicotyledons</taxon>
        <taxon>Gunneridae</taxon>
        <taxon>Pentapetalae</taxon>
        <taxon>rosids</taxon>
        <taxon>fabids</taxon>
        <taxon>Malpighiales</taxon>
        <taxon>Salicaceae</taxon>
        <taxon>Saliceae</taxon>
        <taxon>Populus</taxon>
    </lineage>
</organism>
<gene>
    <name evidence="1" type="ORF">POPTR_009G061200</name>
</gene>
<name>A0A2K1Z3P9_POPTR</name>
<protein>
    <submittedName>
        <fullName evidence="1">Uncharacterized protein</fullName>
    </submittedName>
</protein>
<dbReference type="Proteomes" id="UP000006729">
    <property type="component" value="Chromosome 9"/>
</dbReference>